<gene>
    <name evidence="1" type="ORF">E2562_000272</name>
</gene>
<proteinExistence type="predicted"/>
<dbReference type="EMBL" id="SPHZ02000008">
    <property type="protein sequence ID" value="KAF0901391.1"/>
    <property type="molecule type" value="Genomic_DNA"/>
</dbReference>
<dbReference type="AlphaFoldDB" id="A0A6G1CMT7"/>
<feature type="non-terminal residue" evidence="1">
    <location>
        <position position="59"/>
    </location>
</feature>
<organism evidence="1 2">
    <name type="scientific">Oryza meyeriana var. granulata</name>
    <dbReference type="NCBI Taxonomy" id="110450"/>
    <lineage>
        <taxon>Eukaryota</taxon>
        <taxon>Viridiplantae</taxon>
        <taxon>Streptophyta</taxon>
        <taxon>Embryophyta</taxon>
        <taxon>Tracheophyta</taxon>
        <taxon>Spermatophyta</taxon>
        <taxon>Magnoliopsida</taxon>
        <taxon>Liliopsida</taxon>
        <taxon>Poales</taxon>
        <taxon>Poaceae</taxon>
        <taxon>BOP clade</taxon>
        <taxon>Oryzoideae</taxon>
        <taxon>Oryzeae</taxon>
        <taxon>Oryzinae</taxon>
        <taxon>Oryza</taxon>
        <taxon>Oryza meyeriana</taxon>
    </lineage>
</organism>
<keyword evidence="2" id="KW-1185">Reference proteome</keyword>
<comment type="caution">
    <text evidence="1">The sequence shown here is derived from an EMBL/GenBank/DDBJ whole genome shotgun (WGS) entry which is preliminary data.</text>
</comment>
<feature type="non-terminal residue" evidence="1">
    <location>
        <position position="1"/>
    </location>
</feature>
<protein>
    <submittedName>
        <fullName evidence="1">Uncharacterized protein</fullName>
    </submittedName>
</protein>
<dbReference type="Proteomes" id="UP000479710">
    <property type="component" value="Unassembled WGS sequence"/>
</dbReference>
<evidence type="ECO:0000313" key="2">
    <source>
        <dbReference type="Proteomes" id="UP000479710"/>
    </source>
</evidence>
<sequence length="59" mass="7149">CGAIVAVISLFNFRCDATVYFIYKYAGDWDFQHRQFLLFWACSIQYPTISLKRICRWFR</sequence>
<name>A0A6G1CMT7_9ORYZ</name>
<evidence type="ECO:0000313" key="1">
    <source>
        <dbReference type="EMBL" id="KAF0901391.1"/>
    </source>
</evidence>
<accession>A0A6G1CMT7</accession>
<reference evidence="1 2" key="1">
    <citation type="submission" date="2019-11" db="EMBL/GenBank/DDBJ databases">
        <title>Whole genome sequence of Oryza granulata.</title>
        <authorList>
            <person name="Li W."/>
        </authorList>
    </citation>
    <scope>NUCLEOTIDE SEQUENCE [LARGE SCALE GENOMIC DNA]</scope>
    <source>
        <strain evidence="2">cv. Menghai</strain>
        <tissue evidence="1">Leaf</tissue>
    </source>
</reference>